<dbReference type="Gene3D" id="3.40.30.10">
    <property type="entry name" value="Glutaredoxin"/>
    <property type="match status" value="1"/>
</dbReference>
<dbReference type="PANTHER" id="PTHR43968">
    <property type="match status" value="1"/>
</dbReference>
<reference evidence="2 3" key="1">
    <citation type="submission" date="2021-03" db="EMBL/GenBank/DDBJ databases">
        <title>Genomic Encyclopedia of Type Strains, Phase IV (KMG-IV): sequencing the most valuable type-strain genomes for metagenomic binning, comparative biology and taxonomic classification.</title>
        <authorList>
            <person name="Goeker M."/>
        </authorList>
    </citation>
    <scope>NUCLEOTIDE SEQUENCE [LARGE SCALE GENOMIC DNA]</scope>
    <source>
        <strain evidence="2 3">DSM 27563</strain>
    </source>
</reference>
<dbReference type="InterPro" id="IPR004045">
    <property type="entry name" value="Glutathione_S-Trfase_N"/>
</dbReference>
<keyword evidence="3" id="KW-1185">Reference proteome</keyword>
<protein>
    <submittedName>
        <fullName evidence="2">Glutaredoxin</fullName>
    </submittedName>
</protein>
<dbReference type="InterPro" id="IPR050983">
    <property type="entry name" value="GST_Omega/HSP26"/>
</dbReference>
<dbReference type="InterPro" id="IPR002109">
    <property type="entry name" value="Glutaredoxin"/>
</dbReference>
<sequence>MANLNLYIGTYCPFCRKVENFIEDNNISGVNYINIDKDKEAREHLVEVGGKKQVPCLFVDEKPMYESMDIINYLKENYL</sequence>
<dbReference type="PROSITE" id="PS50404">
    <property type="entry name" value="GST_NTER"/>
    <property type="match status" value="1"/>
</dbReference>
<dbReference type="Pfam" id="PF00462">
    <property type="entry name" value="Glutaredoxin"/>
    <property type="match status" value="1"/>
</dbReference>
<evidence type="ECO:0000259" key="1">
    <source>
        <dbReference type="PROSITE" id="PS50404"/>
    </source>
</evidence>
<feature type="domain" description="GST N-terminal" evidence="1">
    <location>
        <begin position="2"/>
        <end position="79"/>
    </location>
</feature>
<evidence type="ECO:0000313" key="3">
    <source>
        <dbReference type="Proteomes" id="UP001519306"/>
    </source>
</evidence>
<dbReference type="RefSeq" id="WP_210061558.1">
    <property type="nucleotide sequence ID" value="NZ_JAGGLJ010000014.1"/>
</dbReference>
<dbReference type="CDD" id="cd00570">
    <property type="entry name" value="GST_N_family"/>
    <property type="match status" value="1"/>
</dbReference>
<dbReference type="Proteomes" id="UP001519306">
    <property type="component" value="Unassembled WGS sequence"/>
</dbReference>
<organism evidence="2 3">
    <name type="scientific">Peptoniphilus stercorisuis</name>
    <dbReference type="NCBI Taxonomy" id="1436965"/>
    <lineage>
        <taxon>Bacteria</taxon>
        <taxon>Bacillati</taxon>
        <taxon>Bacillota</taxon>
        <taxon>Tissierellia</taxon>
        <taxon>Tissierellales</taxon>
        <taxon>Peptoniphilaceae</taxon>
        <taxon>Peptoniphilus</taxon>
    </lineage>
</organism>
<dbReference type="PANTHER" id="PTHR43968:SF6">
    <property type="entry name" value="GLUTATHIONE S-TRANSFERASE OMEGA"/>
    <property type="match status" value="1"/>
</dbReference>
<proteinExistence type="predicted"/>
<dbReference type="InterPro" id="IPR036249">
    <property type="entry name" value="Thioredoxin-like_sf"/>
</dbReference>
<dbReference type="SUPFAM" id="SSF52833">
    <property type="entry name" value="Thioredoxin-like"/>
    <property type="match status" value="1"/>
</dbReference>
<dbReference type="PROSITE" id="PS51354">
    <property type="entry name" value="GLUTAREDOXIN_2"/>
    <property type="match status" value="1"/>
</dbReference>
<evidence type="ECO:0000313" key="2">
    <source>
        <dbReference type="EMBL" id="MBP2025889.1"/>
    </source>
</evidence>
<dbReference type="InterPro" id="IPR011767">
    <property type="entry name" value="GLR_AS"/>
</dbReference>
<dbReference type="PROSITE" id="PS00195">
    <property type="entry name" value="GLUTAREDOXIN_1"/>
    <property type="match status" value="1"/>
</dbReference>
<accession>A0ABS4KDN4</accession>
<name>A0ABS4KDN4_9FIRM</name>
<gene>
    <name evidence="2" type="ORF">J2Z71_001438</name>
</gene>
<dbReference type="EMBL" id="JAGGLJ010000014">
    <property type="protein sequence ID" value="MBP2025889.1"/>
    <property type="molecule type" value="Genomic_DNA"/>
</dbReference>
<comment type="caution">
    <text evidence="2">The sequence shown here is derived from an EMBL/GenBank/DDBJ whole genome shotgun (WGS) entry which is preliminary data.</text>
</comment>